<keyword evidence="4 7" id="KW-0812">Transmembrane</keyword>
<dbReference type="Proteomes" id="UP000243978">
    <property type="component" value="Unassembled WGS sequence"/>
</dbReference>
<evidence type="ECO:0000256" key="4">
    <source>
        <dbReference type="ARBA" id="ARBA00022692"/>
    </source>
</evidence>
<dbReference type="RefSeq" id="WP_107843787.1">
    <property type="nucleotide sequence ID" value="NZ_QBKS01000001.1"/>
</dbReference>
<dbReference type="AlphaFoldDB" id="A0A2T6BHG2"/>
<feature type="transmembrane region" description="Helical" evidence="7">
    <location>
        <begin position="65"/>
        <end position="88"/>
    </location>
</feature>
<evidence type="ECO:0000256" key="3">
    <source>
        <dbReference type="ARBA" id="ARBA00022475"/>
    </source>
</evidence>
<organism evidence="8 9">
    <name type="scientific">Litoreibacter ponti</name>
    <dbReference type="NCBI Taxonomy" id="1510457"/>
    <lineage>
        <taxon>Bacteria</taxon>
        <taxon>Pseudomonadati</taxon>
        <taxon>Pseudomonadota</taxon>
        <taxon>Alphaproteobacteria</taxon>
        <taxon>Rhodobacterales</taxon>
        <taxon>Roseobacteraceae</taxon>
        <taxon>Litoreibacter</taxon>
    </lineage>
</organism>
<evidence type="ECO:0000313" key="8">
    <source>
        <dbReference type="EMBL" id="PTX55501.1"/>
    </source>
</evidence>
<feature type="transmembrane region" description="Helical" evidence="7">
    <location>
        <begin position="6"/>
        <end position="26"/>
    </location>
</feature>
<dbReference type="NCBIfam" id="NF006518">
    <property type="entry name" value="PRK08965.1-2"/>
    <property type="match status" value="1"/>
</dbReference>
<dbReference type="InterPro" id="IPR002758">
    <property type="entry name" value="Cation_antiport_E"/>
</dbReference>
<evidence type="ECO:0000256" key="5">
    <source>
        <dbReference type="ARBA" id="ARBA00022989"/>
    </source>
</evidence>
<dbReference type="Pfam" id="PF01899">
    <property type="entry name" value="MNHE"/>
    <property type="match status" value="1"/>
</dbReference>
<dbReference type="PANTHER" id="PTHR34584">
    <property type="entry name" value="NA(+)/H(+) ANTIPORTER SUBUNIT E1"/>
    <property type="match status" value="1"/>
</dbReference>
<evidence type="ECO:0000256" key="1">
    <source>
        <dbReference type="ARBA" id="ARBA00004651"/>
    </source>
</evidence>
<evidence type="ECO:0000256" key="2">
    <source>
        <dbReference type="ARBA" id="ARBA00006228"/>
    </source>
</evidence>
<dbReference type="OrthoDB" id="9807187at2"/>
<comment type="similarity">
    <text evidence="2">Belongs to the CPA3 antiporters (TC 2.A.63) subunit E family.</text>
</comment>
<comment type="caution">
    <text evidence="8">The sequence shown here is derived from an EMBL/GenBank/DDBJ whole genome shotgun (WGS) entry which is preliminary data.</text>
</comment>
<reference evidence="8 9" key="1">
    <citation type="submission" date="2018-04" db="EMBL/GenBank/DDBJ databases">
        <title>Genomic Encyclopedia of Archaeal and Bacterial Type Strains, Phase II (KMG-II): from individual species to whole genera.</title>
        <authorList>
            <person name="Goeker M."/>
        </authorList>
    </citation>
    <scope>NUCLEOTIDE SEQUENCE [LARGE SCALE GENOMIC DNA]</scope>
    <source>
        <strain evidence="8 9">DSM 100977</strain>
    </source>
</reference>
<sequence length="167" mass="18584">MLKRAFYWLIPHPFVTLILAVVWTLLQNQISAGMVVFGIILGIIIPWATSIWWPNTPKGFRLGKMASYAVIVLWDIMVANVQVAWIVLTKPNSKLKPAWIVVPLDLVQPEAITILAGTITLTPGTVSADLSDQGHSLLVHVLDTDDPDGVCDEIKSRYEARLKEIFL</sequence>
<keyword evidence="5 7" id="KW-1133">Transmembrane helix</keyword>
<accession>A0A2T6BHG2</accession>
<gene>
    <name evidence="8" type="ORF">C8N43_0140</name>
</gene>
<protein>
    <submittedName>
        <fullName evidence="8">Multisubunit potassium/proton antiporter PhaE subunit</fullName>
    </submittedName>
</protein>
<name>A0A2T6BHG2_9RHOB</name>
<dbReference type="GO" id="GO:0008324">
    <property type="term" value="F:monoatomic cation transmembrane transporter activity"/>
    <property type="evidence" value="ECO:0007669"/>
    <property type="project" value="InterPro"/>
</dbReference>
<evidence type="ECO:0000256" key="6">
    <source>
        <dbReference type="ARBA" id="ARBA00023136"/>
    </source>
</evidence>
<dbReference type="EMBL" id="QBKS01000001">
    <property type="protein sequence ID" value="PTX55501.1"/>
    <property type="molecule type" value="Genomic_DNA"/>
</dbReference>
<dbReference type="PANTHER" id="PTHR34584:SF1">
    <property type="entry name" value="NA(+)_H(+) ANTIPORTER SUBUNIT E1"/>
    <property type="match status" value="1"/>
</dbReference>
<comment type="subcellular location">
    <subcellularLocation>
        <location evidence="1">Cell membrane</location>
        <topology evidence="1">Multi-pass membrane protein</topology>
    </subcellularLocation>
</comment>
<dbReference type="PIRSF" id="PIRSF019239">
    <property type="entry name" value="MrpE"/>
    <property type="match status" value="1"/>
</dbReference>
<evidence type="ECO:0000313" key="9">
    <source>
        <dbReference type="Proteomes" id="UP000243978"/>
    </source>
</evidence>
<proteinExistence type="inferred from homology"/>
<feature type="transmembrane region" description="Helical" evidence="7">
    <location>
        <begin position="33"/>
        <end position="53"/>
    </location>
</feature>
<keyword evidence="9" id="KW-1185">Reference proteome</keyword>
<evidence type="ECO:0000256" key="7">
    <source>
        <dbReference type="SAM" id="Phobius"/>
    </source>
</evidence>
<dbReference type="GO" id="GO:0005886">
    <property type="term" value="C:plasma membrane"/>
    <property type="evidence" value="ECO:0007669"/>
    <property type="project" value="UniProtKB-SubCell"/>
</dbReference>
<keyword evidence="6 7" id="KW-0472">Membrane</keyword>
<keyword evidence="3" id="KW-1003">Cell membrane</keyword>